<comment type="caution">
    <text evidence="2">The sequence shown here is derived from an EMBL/GenBank/DDBJ whole genome shotgun (WGS) entry which is preliminary data.</text>
</comment>
<proteinExistence type="predicted"/>
<dbReference type="InterPro" id="IPR028990">
    <property type="entry name" value="GK1464-like"/>
</dbReference>
<accession>A0ABW2Q2C3</accession>
<dbReference type="EMBL" id="JBHTCO010000045">
    <property type="protein sequence ID" value="MFC7395474.1"/>
    <property type="molecule type" value="Genomic_DNA"/>
</dbReference>
<gene>
    <name evidence="2" type="ORF">ACFQRG_21430</name>
</gene>
<dbReference type="SUPFAM" id="SSF143579">
    <property type="entry name" value="GK1464-like"/>
    <property type="match status" value="1"/>
</dbReference>
<feature type="domain" description="GK1464-like" evidence="1">
    <location>
        <begin position="3"/>
        <end position="98"/>
    </location>
</feature>
<dbReference type="Gene3D" id="3.30.70.1480">
    <property type="entry name" value="GK1464-like"/>
    <property type="match status" value="1"/>
</dbReference>
<name>A0ABW2Q2C3_9BACL</name>
<dbReference type="Pfam" id="PF18681">
    <property type="entry name" value="DUF5634"/>
    <property type="match status" value="1"/>
</dbReference>
<dbReference type="Proteomes" id="UP001596505">
    <property type="component" value="Unassembled WGS sequence"/>
</dbReference>
<evidence type="ECO:0000259" key="1">
    <source>
        <dbReference type="Pfam" id="PF18681"/>
    </source>
</evidence>
<dbReference type="InterPro" id="IPR040915">
    <property type="entry name" value="GK1464-like_dom"/>
</dbReference>
<dbReference type="RefSeq" id="WP_380970122.1">
    <property type="nucleotide sequence ID" value="NZ_JBHTCO010000045.1"/>
</dbReference>
<organism evidence="2 3">
    <name type="scientific">Scopulibacillus cellulosilyticus</name>
    <dbReference type="NCBI Taxonomy" id="2665665"/>
    <lineage>
        <taxon>Bacteria</taxon>
        <taxon>Bacillati</taxon>
        <taxon>Bacillota</taxon>
        <taxon>Bacilli</taxon>
        <taxon>Bacillales</taxon>
        <taxon>Sporolactobacillaceae</taxon>
        <taxon>Scopulibacillus</taxon>
    </lineage>
</organism>
<keyword evidence="3" id="KW-1185">Reference proteome</keyword>
<evidence type="ECO:0000313" key="2">
    <source>
        <dbReference type="EMBL" id="MFC7395474.1"/>
    </source>
</evidence>
<sequence>MEYISRETILNHMSADLENVMIRFDIDHVGIYEEEGEGENYYIGYTVKKDGKVYMINMPFIKNDKNELAVAEQTWTIQGENGKERKGFKTLDEVFESINHRTH</sequence>
<evidence type="ECO:0000313" key="3">
    <source>
        <dbReference type="Proteomes" id="UP001596505"/>
    </source>
</evidence>
<protein>
    <submittedName>
        <fullName evidence="2">DUF5634 family protein</fullName>
    </submittedName>
</protein>
<reference evidence="3" key="1">
    <citation type="journal article" date="2019" name="Int. J. Syst. Evol. Microbiol.">
        <title>The Global Catalogue of Microorganisms (GCM) 10K type strain sequencing project: providing services to taxonomists for standard genome sequencing and annotation.</title>
        <authorList>
            <consortium name="The Broad Institute Genomics Platform"/>
            <consortium name="The Broad Institute Genome Sequencing Center for Infectious Disease"/>
            <person name="Wu L."/>
            <person name="Ma J."/>
        </authorList>
    </citation>
    <scope>NUCLEOTIDE SEQUENCE [LARGE SCALE GENOMIC DNA]</scope>
    <source>
        <strain evidence="3">CGMCC 1.16305</strain>
    </source>
</reference>